<name>A0A1Y2H9R0_9FUNG</name>
<evidence type="ECO:0000313" key="4">
    <source>
        <dbReference type="Proteomes" id="UP000193411"/>
    </source>
</evidence>
<evidence type="ECO:0000259" key="2">
    <source>
        <dbReference type="PROSITE" id="PS50004"/>
    </source>
</evidence>
<dbReference type="SMART" id="SM00239">
    <property type="entry name" value="C2"/>
    <property type="match status" value="1"/>
</dbReference>
<dbReference type="Gene3D" id="2.60.40.150">
    <property type="entry name" value="C2 domain"/>
    <property type="match status" value="1"/>
</dbReference>
<feature type="domain" description="C2" evidence="2">
    <location>
        <begin position="1"/>
        <end position="121"/>
    </location>
</feature>
<accession>A0A1Y2H9R0</accession>
<feature type="region of interest" description="Disordered" evidence="1">
    <location>
        <begin position="298"/>
        <end position="375"/>
    </location>
</feature>
<dbReference type="InterPro" id="IPR000008">
    <property type="entry name" value="C2_dom"/>
</dbReference>
<comment type="caution">
    <text evidence="3">The sequence shown here is derived from an EMBL/GenBank/DDBJ whole genome shotgun (WGS) entry which is preliminary data.</text>
</comment>
<feature type="compositionally biased region" description="Pro residues" evidence="1">
    <location>
        <begin position="318"/>
        <end position="327"/>
    </location>
</feature>
<gene>
    <name evidence="3" type="ORF">BCR44DRAFT_1447847</name>
</gene>
<feature type="compositionally biased region" description="Low complexity" evidence="1">
    <location>
        <begin position="306"/>
        <end position="317"/>
    </location>
</feature>
<dbReference type="InterPro" id="IPR035892">
    <property type="entry name" value="C2_domain_sf"/>
</dbReference>
<evidence type="ECO:0000313" key="3">
    <source>
        <dbReference type="EMBL" id="ORZ29782.1"/>
    </source>
</evidence>
<proteinExistence type="predicted"/>
<sequence>MSTASLKLGTLLVRVERGRELGGAGKSSSILSSKSRLDPFVAVSLTSSDEQRTTPAIGGGKFPSWEHCPPLKFHLDANARSSLHIDVYDQRTMGGDKKLGRAIVNFAPLLSGTKSEIHEWFPLMSEKSGESKGEVRVKIVFEHEQRKHDTVVINFGSQPQIAAQTHSVAPVQALQQQPFSGMSPPQQYHQQPIMYYHPTGAQQPLSPVGQVHSIQPQSHTVYPPTPPQVPPQFQQQQQPVQYLIPANSSGYTQLQHHHYPPNVILPAGAVAPVPMAMVPQQQQPHQVFASSAPYPPMMTTMPISPHPQQQQQPLDPNLYPPPQPPILQPSQQYGTLNQQQAYQVYPFPPQQQPQATTGTYSGQAQSQHQHGFYSQ</sequence>
<keyword evidence="4" id="KW-1185">Reference proteome</keyword>
<dbReference type="Pfam" id="PF00168">
    <property type="entry name" value="C2"/>
    <property type="match status" value="1"/>
</dbReference>
<feature type="compositionally biased region" description="Polar residues" evidence="1">
    <location>
        <begin position="356"/>
        <end position="375"/>
    </location>
</feature>
<reference evidence="3 4" key="1">
    <citation type="submission" date="2016-07" db="EMBL/GenBank/DDBJ databases">
        <title>Pervasive Adenine N6-methylation of Active Genes in Fungi.</title>
        <authorList>
            <consortium name="DOE Joint Genome Institute"/>
            <person name="Mondo S.J."/>
            <person name="Dannebaum R.O."/>
            <person name="Kuo R.C."/>
            <person name="Labutti K."/>
            <person name="Haridas S."/>
            <person name="Kuo A."/>
            <person name="Salamov A."/>
            <person name="Ahrendt S.R."/>
            <person name="Lipzen A."/>
            <person name="Sullivan W."/>
            <person name="Andreopoulos W.B."/>
            <person name="Clum A."/>
            <person name="Lindquist E."/>
            <person name="Daum C."/>
            <person name="Ramamoorthy G.K."/>
            <person name="Gryganskyi A."/>
            <person name="Culley D."/>
            <person name="Magnuson J.K."/>
            <person name="James T.Y."/>
            <person name="O'Malley M.A."/>
            <person name="Stajich J.E."/>
            <person name="Spatafora J.W."/>
            <person name="Visel A."/>
            <person name="Grigoriev I.V."/>
        </authorList>
    </citation>
    <scope>NUCLEOTIDE SEQUENCE [LARGE SCALE GENOMIC DNA]</scope>
    <source>
        <strain evidence="3 4">PL171</strain>
    </source>
</reference>
<dbReference type="OrthoDB" id="270970at2759"/>
<dbReference type="EMBL" id="MCFL01000128">
    <property type="protein sequence ID" value="ORZ29782.1"/>
    <property type="molecule type" value="Genomic_DNA"/>
</dbReference>
<dbReference type="AlphaFoldDB" id="A0A1Y2H9R0"/>
<feature type="compositionally biased region" description="Low complexity" evidence="1">
    <location>
        <begin position="328"/>
        <end position="345"/>
    </location>
</feature>
<organism evidence="3 4">
    <name type="scientific">Catenaria anguillulae PL171</name>
    <dbReference type="NCBI Taxonomy" id="765915"/>
    <lineage>
        <taxon>Eukaryota</taxon>
        <taxon>Fungi</taxon>
        <taxon>Fungi incertae sedis</taxon>
        <taxon>Blastocladiomycota</taxon>
        <taxon>Blastocladiomycetes</taxon>
        <taxon>Blastocladiales</taxon>
        <taxon>Catenariaceae</taxon>
        <taxon>Catenaria</taxon>
    </lineage>
</organism>
<dbReference type="PROSITE" id="PS50004">
    <property type="entry name" value="C2"/>
    <property type="match status" value="1"/>
</dbReference>
<dbReference type="Proteomes" id="UP000193411">
    <property type="component" value="Unassembled WGS sequence"/>
</dbReference>
<dbReference type="SUPFAM" id="SSF49562">
    <property type="entry name" value="C2 domain (Calcium/lipid-binding domain, CaLB)"/>
    <property type="match status" value="1"/>
</dbReference>
<protein>
    <recommendedName>
        <fullName evidence="2">C2 domain-containing protein</fullName>
    </recommendedName>
</protein>
<evidence type="ECO:0000256" key="1">
    <source>
        <dbReference type="SAM" id="MobiDB-lite"/>
    </source>
</evidence>